<reference evidence="1 2" key="1">
    <citation type="submission" date="2008-08" db="EMBL/GenBank/DDBJ databases">
        <authorList>
            <person name="Madupu R."/>
            <person name="Durkin A.S."/>
            <person name="Torralba M."/>
            <person name="Methe B."/>
            <person name="Sutton G.G."/>
            <person name="Strausberg R.L."/>
            <person name="Nelson K.E."/>
        </authorList>
    </citation>
    <scope>NUCLEOTIDE SEQUENCE [LARGE SCALE GENOMIC DNA]</scope>
    <source>
        <strain evidence="1 2">RM3267</strain>
    </source>
</reference>
<sequence length="103" mass="11973">MTEQKDKKTRKKLKILTLNLLFAGKFTLPALRQNLSETNRHSVRLDFCSVKHKAAALNLTLILRLNDDRNKFFEIRLATYATQKQDLIKQTRGRVLANLRSGY</sequence>
<gene>
    <name evidence="1" type="ORF">CAMRE0001_1172</name>
</gene>
<dbReference type="EMBL" id="ACFU01000006">
    <property type="protein sequence ID" value="EEF14468.1"/>
    <property type="molecule type" value="Genomic_DNA"/>
</dbReference>
<keyword evidence="2" id="KW-1185">Reference proteome</keyword>
<accession>B9D0G8</accession>
<dbReference type="AlphaFoldDB" id="B9D0G8"/>
<evidence type="ECO:0000313" key="1">
    <source>
        <dbReference type="EMBL" id="EEF14468.1"/>
    </source>
</evidence>
<proteinExistence type="predicted"/>
<evidence type="ECO:0000313" key="2">
    <source>
        <dbReference type="Proteomes" id="UP000003082"/>
    </source>
</evidence>
<protein>
    <submittedName>
        <fullName evidence="1">Uncharacterized protein</fullName>
    </submittedName>
</protein>
<comment type="caution">
    <text evidence="1">The sequence shown here is derived from an EMBL/GenBank/DDBJ whole genome shotgun (WGS) entry which is preliminary data.</text>
</comment>
<dbReference type="Proteomes" id="UP000003082">
    <property type="component" value="Unassembled WGS sequence"/>
</dbReference>
<organism evidence="1 2">
    <name type="scientific">Campylobacter rectus RM3267</name>
    <dbReference type="NCBI Taxonomy" id="553218"/>
    <lineage>
        <taxon>Bacteria</taxon>
        <taxon>Pseudomonadati</taxon>
        <taxon>Campylobacterota</taxon>
        <taxon>Epsilonproteobacteria</taxon>
        <taxon>Campylobacterales</taxon>
        <taxon>Campylobacteraceae</taxon>
        <taxon>Campylobacter</taxon>
    </lineage>
</organism>
<name>B9D0G8_CAMRE</name>